<feature type="domain" description="1-deoxy-D-xylulose 5-phosphate reductoisomerase N-terminal" evidence="10">
    <location>
        <begin position="8"/>
        <end position="133"/>
    </location>
</feature>
<dbReference type="AlphaFoldDB" id="A0A0E4GBY0"/>
<dbReference type="Pfam" id="PF08436">
    <property type="entry name" value="DXP_redisom_C"/>
    <property type="match status" value="1"/>
</dbReference>
<dbReference type="GO" id="GO:0016853">
    <property type="term" value="F:isomerase activity"/>
    <property type="evidence" value="ECO:0007669"/>
    <property type="project" value="UniProtKB-KW"/>
</dbReference>
<feature type="binding site" evidence="9">
    <location>
        <position position="16"/>
    </location>
    <ligand>
        <name>NADPH</name>
        <dbReference type="ChEBI" id="CHEBI:57783"/>
    </ligand>
</feature>
<feature type="domain" description="1-deoxy-D-xylulose 5-phosphate reductoisomerase C-terminal" evidence="11">
    <location>
        <begin position="147"/>
        <end position="229"/>
    </location>
</feature>
<comment type="pathway">
    <text evidence="1 9">Isoprenoid biosynthesis; isopentenyl diphosphate biosynthesis via DXP pathway; isopentenyl diphosphate from 1-deoxy-D-xylulose 5-phosphate: step 1/6.</text>
</comment>
<keyword evidence="6 9" id="KW-0464">Manganese</keyword>
<feature type="binding site" evidence="9">
    <location>
        <position position="127"/>
    </location>
    <ligand>
        <name>NADPH</name>
        <dbReference type="ChEBI" id="CHEBI:57783"/>
    </ligand>
</feature>
<dbReference type="InterPro" id="IPR003821">
    <property type="entry name" value="DXP_reductoisomerase"/>
</dbReference>
<dbReference type="NCBIfam" id="NF009114">
    <property type="entry name" value="PRK12464.1"/>
    <property type="match status" value="1"/>
</dbReference>
<dbReference type="STRING" id="690567.1611"/>
<feature type="binding site" evidence="9">
    <location>
        <position position="14"/>
    </location>
    <ligand>
        <name>NADPH</name>
        <dbReference type="ChEBI" id="CHEBI:57783"/>
    </ligand>
</feature>
<comment type="similarity">
    <text evidence="2 9">Belongs to the DXR family.</text>
</comment>
<evidence type="ECO:0000256" key="9">
    <source>
        <dbReference type="HAMAP-Rule" id="MF_00183"/>
    </source>
</evidence>
<dbReference type="OrthoDB" id="9806546at2"/>
<dbReference type="GO" id="GO:0030145">
    <property type="term" value="F:manganese ion binding"/>
    <property type="evidence" value="ECO:0007669"/>
    <property type="project" value="TreeGrafter"/>
</dbReference>
<dbReference type="RefSeq" id="WP_084691515.1">
    <property type="nucleotide sequence ID" value="NZ_CGIH01000027.1"/>
</dbReference>
<dbReference type="Pfam" id="PF02670">
    <property type="entry name" value="DXP_reductoisom"/>
    <property type="match status" value="1"/>
</dbReference>
<evidence type="ECO:0000259" key="11">
    <source>
        <dbReference type="Pfam" id="PF08436"/>
    </source>
</evidence>
<dbReference type="SUPFAM" id="SSF55347">
    <property type="entry name" value="Glyceraldehyde-3-phosphate dehydrogenase-like, C-terminal domain"/>
    <property type="match status" value="1"/>
</dbReference>
<dbReference type="Gene3D" id="1.10.1740.10">
    <property type="match status" value="1"/>
</dbReference>
<feature type="binding site" evidence="9">
    <location>
        <position position="176"/>
    </location>
    <ligand>
        <name>1-deoxy-D-xylulose 5-phosphate</name>
        <dbReference type="ChEBI" id="CHEBI:57792"/>
    </ligand>
</feature>
<feature type="binding site" evidence="9">
    <location>
        <position position="17"/>
    </location>
    <ligand>
        <name>NADPH</name>
        <dbReference type="ChEBI" id="CHEBI:57783"/>
    </ligand>
</feature>
<feature type="binding site" evidence="9">
    <location>
        <position position="221"/>
    </location>
    <ligand>
        <name>1-deoxy-D-xylulose 5-phosphate</name>
        <dbReference type="ChEBI" id="CHEBI:57792"/>
    </ligand>
</feature>
<dbReference type="InterPro" id="IPR013512">
    <property type="entry name" value="DXP_reductoisomerase_N"/>
</dbReference>
<evidence type="ECO:0000256" key="6">
    <source>
        <dbReference type="ARBA" id="ARBA00023211"/>
    </source>
</evidence>
<keyword evidence="14" id="KW-1185">Reference proteome</keyword>
<dbReference type="InterPro" id="IPR036291">
    <property type="entry name" value="NAD(P)-bd_dom_sf"/>
</dbReference>
<dbReference type="NCBIfam" id="TIGR00243">
    <property type="entry name" value="Dxr"/>
    <property type="match status" value="1"/>
</dbReference>
<evidence type="ECO:0000256" key="8">
    <source>
        <dbReference type="ARBA" id="ARBA00048543"/>
    </source>
</evidence>
<feature type="binding site" evidence="9">
    <location>
        <position position="212"/>
    </location>
    <ligand>
        <name>1-deoxy-D-xylulose 5-phosphate</name>
        <dbReference type="ChEBI" id="CHEBI:57792"/>
    </ligand>
</feature>
<dbReference type="HAMAP" id="MF_00183">
    <property type="entry name" value="DXP_reductoisom"/>
    <property type="match status" value="1"/>
</dbReference>
<dbReference type="UniPathway" id="UPA00056">
    <property type="reaction ID" value="UER00092"/>
</dbReference>
<evidence type="ECO:0000256" key="4">
    <source>
        <dbReference type="ARBA" id="ARBA00022857"/>
    </source>
</evidence>
<feature type="binding site" evidence="9">
    <location>
        <position position="199"/>
    </location>
    <ligand>
        <name>1-deoxy-D-xylulose 5-phosphate</name>
        <dbReference type="ChEBI" id="CHEBI:57792"/>
    </ligand>
</feature>
<keyword evidence="13" id="KW-0413">Isomerase</keyword>
<sequence>MNKTVNHLVILGSTGSIGRQALEVVDQHPDQFQVMGLAAKDELDLLYEQVQKYRPQAVALGDDKEYRKFQEMVGSTLQVMCGLEGMCELASLDNVDTVLVALSGAVGIEPTLAAIKKSRRISLANKETLVAAGDLVMQAAWEYQSEIIPVDSEHSAIFQCLQADKAYVKKIWLTASGGPFRDFSQEQLDEVTVEMALSHPNWSMGPKISIDSATMMNKGLEVIEAHHLFGLEYDQIQVLVQKESVIHSMVELIDGSFLAHLGVADMRIPIQYALTYPHRYVSPAAHLDFTQLGCIHFAAADEKRFPALALAIAAGRQGGTMPAVMNAANEVAVHAFLDRKIAFRQIPILVEQTMLAHQNIYVPQLEDILTADRWAREYCRHLMQQ</sequence>
<feature type="binding site" evidence="9">
    <location>
        <position position="125"/>
    </location>
    <ligand>
        <name>NADPH</name>
        <dbReference type="ChEBI" id="CHEBI:57783"/>
    </ligand>
</feature>
<feature type="binding site" evidence="9">
    <location>
        <position position="153"/>
    </location>
    <ligand>
        <name>1-deoxy-D-xylulose 5-phosphate</name>
        <dbReference type="ChEBI" id="CHEBI:57792"/>
    </ligand>
</feature>
<evidence type="ECO:0000256" key="5">
    <source>
        <dbReference type="ARBA" id="ARBA00023002"/>
    </source>
</evidence>
<evidence type="ECO:0000259" key="12">
    <source>
        <dbReference type="Pfam" id="PF13288"/>
    </source>
</evidence>
<dbReference type="SUPFAM" id="SSF69055">
    <property type="entry name" value="1-deoxy-D-xylulose-5-phosphate reductoisomerase, C-terminal domain"/>
    <property type="match status" value="1"/>
</dbReference>
<evidence type="ECO:0000259" key="10">
    <source>
        <dbReference type="Pfam" id="PF02670"/>
    </source>
</evidence>
<feature type="binding site" evidence="9">
    <location>
        <position position="153"/>
    </location>
    <ligand>
        <name>Mn(2+)</name>
        <dbReference type="ChEBI" id="CHEBI:29035"/>
    </ligand>
</feature>
<keyword evidence="3 9" id="KW-0479">Metal-binding</keyword>
<feature type="binding site" evidence="9">
    <location>
        <position position="15"/>
    </location>
    <ligand>
        <name>NADPH</name>
        <dbReference type="ChEBI" id="CHEBI:57783"/>
    </ligand>
</feature>
<protein>
    <recommendedName>
        <fullName evidence="9">1-deoxy-D-xylulose 5-phosphate reductoisomerase</fullName>
        <shortName evidence="9">DXP reductoisomerase</shortName>
        <ecNumber evidence="9">1.1.1.267</ecNumber>
    </recommendedName>
    <alternativeName>
        <fullName evidence="9">1-deoxyxylulose-5-phosphate reductoisomerase</fullName>
    </alternativeName>
    <alternativeName>
        <fullName evidence="9">2-C-methyl-D-erythritol 4-phosphate synthase</fullName>
    </alternativeName>
</protein>
<keyword evidence="7 9" id="KW-0414">Isoprene biosynthesis</keyword>
<feature type="binding site" evidence="9">
    <location>
        <position position="205"/>
    </location>
    <ligand>
        <name>NADPH</name>
        <dbReference type="ChEBI" id="CHEBI:57783"/>
    </ligand>
</feature>
<evidence type="ECO:0000256" key="1">
    <source>
        <dbReference type="ARBA" id="ARBA00005094"/>
    </source>
</evidence>
<keyword evidence="9" id="KW-0460">Magnesium</keyword>
<comment type="catalytic activity">
    <reaction evidence="8">
        <text>2-C-methyl-D-erythritol 4-phosphate + NADP(+) = 1-deoxy-D-xylulose 5-phosphate + NADPH + H(+)</text>
        <dbReference type="Rhea" id="RHEA:13717"/>
        <dbReference type="ChEBI" id="CHEBI:15378"/>
        <dbReference type="ChEBI" id="CHEBI:57783"/>
        <dbReference type="ChEBI" id="CHEBI:57792"/>
        <dbReference type="ChEBI" id="CHEBI:58262"/>
        <dbReference type="ChEBI" id="CHEBI:58349"/>
        <dbReference type="EC" id="1.1.1.267"/>
    </reaction>
    <physiologicalReaction direction="right-to-left" evidence="8">
        <dbReference type="Rhea" id="RHEA:13719"/>
    </physiologicalReaction>
</comment>
<dbReference type="PIRSF" id="PIRSF006205">
    <property type="entry name" value="Dxp_reductismrs"/>
    <property type="match status" value="1"/>
</dbReference>
<feature type="binding site" evidence="9">
    <location>
        <position position="126"/>
    </location>
    <ligand>
        <name>1-deoxy-D-xylulose 5-phosphate</name>
        <dbReference type="ChEBI" id="CHEBI:57792"/>
    </ligand>
</feature>
<dbReference type="GO" id="GO:0030604">
    <property type="term" value="F:1-deoxy-D-xylulose-5-phosphate reductoisomerase activity"/>
    <property type="evidence" value="ECO:0007669"/>
    <property type="project" value="UniProtKB-UniRule"/>
</dbReference>
<dbReference type="Pfam" id="PF13288">
    <property type="entry name" value="DXPR_C"/>
    <property type="match status" value="1"/>
</dbReference>
<feature type="domain" description="DXP reductoisomerase C-terminal" evidence="12">
    <location>
        <begin position="261"/>
        <end position="378"/>
    </location>
</feature>
<dbReference type="EC" id="1.1.1.267" evidence="9"/>
<feature type="binding site" evidence="9">
    <location>
        <position position="217"/>
    </location>
    <ligand>
        <name>1-deoxy-D-xylulose 5-phosphate</name>
        <dbReference type="ChEBI" id="CHEBI:57792"/>
    </ligand>
</feature>
<dbReference type="GO" id="GO:0070402">
    <property type="term" value="F:NADPH binding"/>
    <property type="evidence" value="ECO:0007669"/>
    <property type="project" value="InterPro"/>
</dbReference>
<keyword evidence="5 9" id="KW-0560">Oxidoreductase</keyword>
<dbReference type="EMBL" id="CGIH01000027">
    <property type="protein sequence ID" value="CFX66992.1"/>
    <property type="molecule type" value="Genomic_DNA"/>
</dbReference>
<feature type="binding site" evidence="9">
    <location>
        <position position="151"/>
    </location>
    <ligand>
        <name>Mn(2+)</name>
        <dbReference type="ChEBI" id="CHEBI:29035"/>
    </ligand>
</feature>
<accession>A0A0E4GBY0</accession>
<dbReference type="Gene3D" id="3.40.50.720">
    <property type="entry name" value="NAD(P)-binding Rossmann-like Domain"/>
    <property type="match status" value="1"/>
</dbReference>
<name>A0A0E4GBY0_9FIRM</name>
<feature type="binding site" evidence="9">
    <location>
        <position position="152"/>
    </location>
    <ligand>
        <name>1-deoxy-D-xylulose 5-phosphate</name>
        <dbReference type="ChEBI" id="CHEBI:57792"/>
    </ligand>
</feature>
<dbReference type="InterPro" id="IPR036169">
    <property type="entry name" value="DXPR_C_sf"/>
</dbReference>
<evidence type="ECO:0000256" key="2">
    <source>
        <dbReference type="ARBA" id="ARBA00006825"/>
    </source>
</evidence>
<reference evidence="13 14" key="1">
    <citation type="submission" date="2015-03" db="EMBL/GenBank/DDBJ databases">
        <authorList>
            <person name="Murphy D."/>
        </authorList>
    </citation>
    <scope>NUCLEOTIDE SEQUENCE [LARGE SCALE GENOMIC DNA]</scope>
    <source>
        <strain evidence="13 14">OL-4</strain>
    </source>
</reference>
<evidence type="ECO:0000313" key="13">
    <source>
        <dbReference type="EMBL" id="CFX66992.1"/>
    </source>
</evidence>
<dbReference type="Proteomes" id="UP000045545">
    <property type="component" value="Unassembled WGS sequence"/>
</dbReference>
<comment type="cofactor">
    <cofactor evidence="9">
        <name>Mg(2+)</name>
        <dbReference type="ChEBI" id="CHEBI:18420"/>
    </cofactor>
    <cofactor evidence="9">
        <name>Mn(2+)</name>
        <dbReference type="ChEBI" id="CHEBI:29035"/>
    </cofactor>
</comment>
<feature type="binding site" evidence="9">
    <location>
        <position position="221"/>
    </location>
    <ligand>
        <name>Mn(2+)</name>
        <dbReference type="ChEBI" id="CHEBI:29035"/>
    </ligand>
</feature>
<gene>
    <name evidence="9" type="primary">dxr</name>
    <name evidence="13" type="ORF">1611</name>
</gene>
<evidence type="ECO:0000256" key="3">
    <source>
        <dbReference type="ARBA" id="ARBA00022723"/>
    </source>
</evidence>
<feature type="binding site" evidence="9">
    <location>
        <position position="218"/>
    </location>
    <ligand>
        <name>1-deoxy-D-xylulose 5-phosphate</name>
        <dbReference type="ChEBI" id="CHEBI:57792"/>
    </ligand>
</feature>
<dbReference type="InterPro" id="IPR013644">
    <property type="entry name" value="DXP_reductoisomerase_C"/>
</dbReference>
<dbReference type="InterPro" id="IPR026877">
    <property type="entry name" value="DXPR_C"/>
</dbReference>
<evidence type="ECO:0000313" key="14">
    <source>
        <dbReference type="Proteomes" id="UP000045545"/>
    </source>
</evidence>
<dbReference type="PANTHER" id="PTHR30525">
    <property type="entry name" value="1-DEOXY-D-XYLULOSE 5-PHOSPHATE REDUCTOISOMERASE"/>
    <property type="match status" value="1"/>
</dbReference>
<keyword evidence="4 9" id="KW-0521">NADP</keyword>
<dbReference type="FunFam" id="3.40.50.720:FF:000045">
    <property type="entry name" value="1-deoxy-D-xylulose 5-phosphate reductoisomerase"/>
    <property type="match status" value="1"/>
</dbReference>
<dbReference type="PANTHER" id="PTHR30525:SF0">
    <property type="entry name" value="1-DEOXY-D-XYLULOSE 5-PHOSPHATE REDUCTOISOMERASE, CHLOROPLASTIC"/>
    <property type="match status" value="1"/>
</dbReference>
<dbReference type="GO" id="GO:0051484">
    <property type="term" value="P:isopentenyl diphosphate biosynthetic process, methylerythritol 4-phosphate pathway involved in terpenoid biosynthetic process"/>
    <property type="evidence" value="ECO:0007669"/>
    <property type="project" value="UniProtKB-ARBA"/>
</dbReference>
<evidence type="ECO:0000256" key="7">
    <source>
        <dbReference type="ARBA" id="ARBA00023229"/>
    </source>
</evidence>
<comment type="function">
    <text evidence="9">Catalyzes the NADPH-dependent rearrangement and reduction of 1-deoxy-D-xylulose-5-phosphate (DXP) to 2-C-methyl-D-erythritol 4-phosphate (MEP).</text>
</comment>
<proteinExistence type="inferred from homology"/>
<comment type="caution">
    <text evidence="9">Lacks conserved residue(s) required for the propagation of feature annotation.</text>
</comment>
<organism evidence="13 14">
    <name type="scientific">Syntrophomonas zehnderi OL-4</name>
    <dbReference type="NCBI Taxonomy" id="690567"/>
    <lineage>
        <taxon>Bacteria</taxon>
        <taxon>Bacillati</taxon>
        <taxon>Bacillota</taxon>
        <taxon>Clostridia</taxon>
        <taxon>Eubacteriales</taxon>
        <taxon>Syntrophomonadaceae</taxon>
        <taxon>Syntrophomonas</taxon>
    </lineage>
</organism>
<dbReference type="SUPFAM" id="SSF51735">
    <property type="entry name" value="NAD(P)-binding Rossmann-fold domains"/>
    <property type="match status" value="1"/>
</dbReference>